<evidence type="ECO:0000313" key="6">
    <source>
        <dbReference type="Proteomes" id="UP000037035"/>
    </source>
</evidence>
<dbReference type="OrthoDB" id="448954at2759"/>
<evidence type="ECO:0000256" key="2">
    <source>
        <dbReference type="ARBA" id="ARBA00023186"/>
    </source>
</evidence>
<dbReference type="Pfam" id="PF07743">
    <property type="entry name" value="HSCB_C"/>
    <property type="match status" value="1"/>
</dbReference>
<evidence type="ECO:0000256" key="1">
    <source>
        <dbReference type="ARBA" id="ARBA00010476"/>
    </source>
</evidence>
<dbReference type="PANTHER" id="PTHR14021:SF15">
    <property type="entry name" value="IRON-SULFUR CLUSTER CO-CHAPERONE PROTEIN HSCB"/>
    <property type="match status" value="1"/>
</dbReference>
<keyword evidence="2" id="KW-0143">Chaperone</keyword>
<dbReference type="PANTHER" id="PTHR14021">
    <property type="entry name" value="IRON-SULFUR CLUSTER CO-CHAPERONE PROTEIN HSCB"/>
    <property type="match status" value="1"/>
</dbReference>
<dbReference type="Gene3D" id="1.10.287.110">
    <property type="entry name" value="DnaJ domain"/>
    <property type="match status" value="1"/>
</dbReference>
<feature type="domain" description="Co-chaperone HscB C-terminal oligomerisation" evidence="4">
    <location>
        <begin position="240"/>
        <end position="285"/>
    </location>
</feature>
<organism evidence="5 6">
    <name type="scientific">Puccinia sorghi</name>
    <dbReference type="NCBI Taxonomy" id="27349"/>
    <lineage>
        <taxon>Eukaryota</taxon>
        <taxon>Fungi</taxon>
        <taxon>Dikarya</taxon>
        <taxon>Basidiomycota</taxon>
        <taxon>Pucciniomycotina</taxon>
        <taxon>Pucciniomycetes</taxon>
        <taxon>Pucciniales</taxon>
        <taxon>Pucciniaceae</taxon>
        <taxon>Puccinia</taxon>
    </lineage>
</organism>
<dbReference type="InterPro" id="IPR036386">
    <property type="entry name" value="HscB_C_sf"/>
</dbReference>
<feature type="non-terminal residue" evidence="5">
    <location>
        <position position="318"/>
    </location>
</feature>
<dbReference type="Gene3D" id="1.20.1280.20">
    <property type="entry name" value="HscB, C-terminal domain"/>
    <property type="match status" value="1"/>
</dbReference>
<accession>A0A0L6UVN5</accession>
<evidence type="ECO:0000256" key="3">
    <source>
        <dbReference type="SAM" id="MobiDB-lite"/>
    </source>
</evidence>
<dbReference type="InterPro" id="IPR009073">
    <property type="entry name" value="HscB_oligo_C"/>
</dbReference>
<dbReference type="GO" id="GO:0051087">
    <property type="term" value="F:protein-folding chaperone binding"/>
    <property type="evidence" value="ECO:0007669"/>
    <property type="project" value="InterPro"/>
</dbReference>
<dbReference type="GO" id="GO:0001671">
    <property type="term" value="F:ATPase activator activity"/>
    <property type="evidence" value="ECO:0007669"/>
    <property type="project" value="InterPro"/>
</dbReference>
<keyword evidence="6" id="KW-1185">Reference proteome</keyword>
<sequence>MAVYHLINRRLAKLAHWESLTNQHVRQRRISTHHLQAVKPQTRANHHQPFSHLHHPTRSFSSSATNGTLISQGLTSKRRNSYPSCPTCLAEIKANFNQTTKIEEKCKCSNCQSFIPPGLVITRICANDRFTKKEEYPHAQNHRIDYFKLFEIEKRFMDLDLNKLKKSYHLWQQIVHPDFSSAHKYLNNHPSDISLKYMMDWSVLVNRAKSILTDDLKRAEYLMELHANVELSNESDSLDNTDLLMEIMEVREQLEDAQTPEELESIKQTNNHSMQEVLDEMDRKFQILIHHHSPDESENVKEMDNSVVQRLAGTFTTW</sequence>
<evidence type="ECO:0000259" key="4">
    <source>
        <dbReference type="Pfam" id="PF07743"/>
    </source>
</evidence>
<evidence type="ECO:0000313" key="5">
    <source>
        <dbReference type="EMBL" id="KNZ52554.1"/>
    </source>
</evidence>
<gene>
    <name evidence="5" type="primary">hscB</name>
    <name evidence="5" type="ORF">VP01_3524g1</name>
</gene>
<reference evidence="5 6" key="1">
    <citation type="submission" date="2015-08" db="EMBL/GenBank/DDBJ databases">
        <title>Next Generation Sequencing and Analysis of the Genome of Puccinia sorghi L Schw, the Causal Agent of Maize Common Rust.</title>
        <authorList>
            <person name="Rochi L."/>
            <person name="Burguener G."/>
            <person name="Darino M."/>
            <person name="Turjanski A."/>
            <person name="Kreff E."/>
            <person name="Dieguez M.J."/>
            <person name="Sacco F."/>
        </authorList>
    </citation>
    <scope>NUCLEOTIDE SEQUENCE [LARGE SCALE GENOMIC DNA]</scope>
    <source>
        <strain evidence="5 6">RO10H11247</strain>
    </source>
</reference>
<dbReference type="AlphaFoldDB" id="A0A0L6UVN5"/>
<comment type="similarity">
    <text evidence="1">Belongs to the HscB family.</text>
</comment>
<dbReference type="VEuPathDB" id="FungiDB:VP01_3524g1"/>
<dbReference type="EMBL" id="LAVV01008529">
    <property type="protein sequence ID" value="KNZ52554.1"/>
    <property type="molecule type" value="Genomic_DNA"/>
</dbReference>
<dbReference type="GO" id="GO:0051259">
    <property type="term" value="P:protein complex oligomerization"/>
    <property type="evidence" value="ECO:0007669"/>
    <property type="project" value="InterPro"/>
</dbReference>
<dbReference type="SUPFAM" id="SSF47144">
    <property type="entry name" value="HSC20 (HSCB), C-terminal oligomerisation domain"/>
    <property type="match status" value="1"/>
</dbReference>
<feature type="region of interest" description="Disordered" evidence="3">
    <location>
        <begin position="43"/>
        <end position="65"/>
    </location>
</feature>
<protein>
    <submittedName>
        <fullName evidence="5">Fe-S protein assembly co-chaperone HscB</fullName>
    </submittedName>
</protein>
<dbReference type="Proteomes" id="UP000037035">
    <property type="component" value="Unassembled WGS sequence"/>
</dbReference>
<proteinExistence type="inferred from homology"/>
<name>A0A0L6UVN5_9BASI</name>
<dbReference type="STRING" id="27349.A0A0L6UVN5"/>
<dbReference type="InterPro" id="IPR036869">
    <property type="entry name" value="J_dom_sf"/>
</dbReference>
<dbReference type="GO" id="GO:0044571">
    <property type="term" value="P:[2Fe-2S] cluster assembly"/>
    <property type="evidence" value="ECO:0007669"/>
    <property type="project" value="InterPro"/>
</dbReference>
<dbReference type="SUPFAM" id="SSF46565">
    <property type="entry name" value="Chaperone J-domain"/>
    <property type="match status" value="1"/>
</dbReference>
<dbReference type="InterPro" id="IPR004640">
    <property type="entry name" value="HscB"/>
</dbReference>
<dbReference type="GO" id="GO:0005739">
    <property type="term" value="C:mitochondrion"/>
    <property type="evidence" value="ECO:0007669"/>
    <property type="project" value="TreeGrafter"/>
</dbReference>
<comment type="caution">
    <text evidence="5">The sequence shown here is derived from an EMBL/GenBank/DDBJ whole genome shotgun (WGS) entry which is preliminary data.</text>
</comment>
<dbReference type="NCBIfam" id="TIGR00714">
    <property type="entry name" value="hscB"/>
    <property type="match status" value="1"/>
</dbReference>